<comment type="caution">
    <text evidence="4">The sequence shown here is derived from an EMBL/GenBank/DDBJ whole genome shotgun (WGS) entry which is preliminary data.</text>
</comment>
<dbReference type="GO" id="GO:0016740">
    <property type="term" value="F:transferase activity"/>
    <property type="evidence" value="ECO:0007669"/>
    <property type="project" value="UniProtKB-KW"/>
</dbReference>
<dbReference type="Proteomes" id="UP001467690">
    <property type="component" value="Unassembled WGS sequence"/>
</dbReference>
<feature type="domain" description="Glycosyl transferase family 3 N-terminal" evidence="3">
    <location>
        <begin position="7"/>
        <end position="71"/>
    </location>
</feature>
<dbReference type="EMBL" id="JBELOE010000064">
    <property type="protein sequence ID" value="MER2490716.1"/>
    <property type="molecule type" value="Genomic_DNA"/>
</dbReference>
<accession>A0ABV1RCR9</accession>
<sequence length="344" mass="39237">MTTEFKEYIKMIGRGQRAGQTLDQAQAKDAMLQVLDGQVSAEQLGAFLMLLRVREETPEELAGFVEAIRSSINTEFEGLQIDLDLGCYAGKRRHLPWMLLAIMAFAQTGRKIFVHGTAEPESKRLYMRETLEYFGVTPAKNKQQAEDMLQRFGFCYAELEDVHEKLNELIQLRSLFGLRSCANTLARMLNPSNAEFSLHGVHHRHFDVRHVEVAELCNQGNVMCFRGEGGEIEYNPERDVNLHYFIAGQKEHLTFPALLDGWQVKPRALELNQLKAFWLGEVDNEYAEKAVVGTLGIYLAFNELAKAQKTKTEEDKAQIVEHAIQQAQDIWQRRDSKNGLFGQN</sequence>
<dbReference type="Gene3D" id="1.20.970.10">
    <property type="entry name" value="Transferase, Pyrimidine Nucleoside Phosphorylase, Chain C"/>
    <property type="match status" value="1"/>
</dbReference>
<dbReference type="NCBIfam" id="NF006564">
    <property type="entry name" value="PRK09071.1"/>
    <property type="match status" value="1"/>
</dbReference>
<keyword evidence="1" id="KW-0328">Glycosyltransferase</keyword>
<dbReference type="Gene3D" id="3.40.1030.10">
    <property type="entry name" value="Nucleoside phosphorylase/phosphoribosyltransferase catalytic domain"/>
    <property type="match status" value="1"/>
</dbReference>
<dbReference type="Pfam" id="PF02885">
    <property type="entry name" value="Glycos_trans_3N"/>
    <property type="match status" value="1"/>
</dbReference>
<dbReference type="PANTHER" id="PTHR43285:SF4">
    <property type="entry name" value="TRANSFERASE"/>
    <property type="match status" value="1"/>
</dbReference>
<protein>
    <submittedName>
        <fullName evidence="4">Glycosyl transferase family protein</fullName>
    </submittedName>
</protein>
<dbReference type="InterPro" id="IPR017459">
    <property type="entry name" value="Glycosyl_Trfase_fam3_N_dom"/>
</dbReference>
<evidence type="ECO:0000256" key="2">
    <source>
        <dbReference type="ARBA" id="ARBA00022679"/>
    </source>
</evidence>
<dbReference type="InterPro" id="IPR035902">
    <property type="entry name" value="Nuc_phospho_transferase"/>
</dbReference>
<dbReference type="InterPro" id="IPR005940">
    <property type="entry name" value="Anthranilate_Pribosyl_Tfrase"/>
</dbReference>
<keyword evidence="5" id="KW-1185">Reference proteome</keyword>
<dbReference type="SUPFAM" id="SSF47648">
    <property type="entry name" value="Nucleoside phosphorylase/phosphoribosyltransferase N-terminal domain"/>
    <property type="match status" value="1"/>
</dbReference>
<evidence type="ECO:0000313" key="5">
    <source>
        <dbReference type="Proteomes" id="UP001467690"/>
    </source>
</evidence>
<name>A0ABV1RCR9_9ALTE</name>
<dbReference type="PANTHER" id="PTHR43285">
    <property type="entry name" value="ANTHRANILATE PHOSPHORIBOSYLTRANSFERASE"/>
    <property type="match status" value="1"/>
</dbReference>
<dbReference type="RefSeq" id="WP_350400475.1">
    <property type="nucleotide sequence ID" value="NZ_JBELOE010000064.1"/>
</dbReference>
<organism evidence="4 5">
    <name type="scientific">Catenovulum sediminis</name>
    <dbReference type="NCBI Taxonomy" id="1740262"/>
    <lineage>
        <taxon>Bacteria</taxon>
        <taxon>Pseudomonadati</taxon>
        <taxon>Pseudomonadota</taxon>
        <taxon>Gammaproteobacteria</taxon>
        <taxon>Alteromonadales</taxon>
        <taxon>Alteromonadaceae</taxon>
        <taxon>Catenovulum</taxon>
    </lineage>
</organism>
<dbReference type="InterPro" id="IPR036320">
    <property type="entry name" value="Glycosyl_Trfase_fam3_N_dom_sf"/>
</dbReference>
<dbReference type="SUPFAM" id="SSF52418">
    <property type="entry name" value="Nucleoside phosphorylase/phosphoribosyltransferase catalytic domain"/>
    <property type="match status" value="1"/>
</dbReference>
<evidence type="ECO:0000259" key="3">
    <source>
        <dbReference type="Pfam" id="PF02885"/>
    </source>
</evidence>
<keyword evidence="2 4" id="KW-0808">Transferase</keyword>
<proteinExistence type="predicted"/>
<evidence type="ECO:0000313" key="4">
    <source>
        <dbReference type="EMBL" id="MER2490716.1"/>
    </source>
</evidence>
<reference evidence="4 5" key="1">
    <citation type="submission" date="2024-06" db="EMBL/GenBank/DDBJ databases">
        <authorList>
            <person name="Chen R.Y."/>
        </authorList>
    </citation>
    <scope>NUCLEOTIDE SEQUENCE [LARGE SCALE GENOMIC DNA]</scope>
    <source>
        <strain evidence="4 5">D2</strain>
    </source>
</reference>
<evidence type="ECO:0000256" key="1">
    <source>
        <dbReference type="ARBA" id="ARBA00022676"/>
    </source>
</evidence>
<gene>
    <name evidence="4" type="ORF">ABS311_02305</name>
</gene>